<name>A0A1E5IM64_ENDTX</name>
<keyword evidence="3" id="KW-1185">Reference proteome</keyword>
<dbReference type="AlphaFoldDB" id="A0A1E5IM64"/>
<comment type="caution">
    <text evidence="2">The sequence shown here is derived from an EMBL/GenBank/DDBJ whole genome shotgun (WGS) entry which is preliminary data.</text>
</comment>
<dbReference type="EMBL" id="LNVX01000170">
    <property type="protein sequence ID" value="OEG71557.1"/>
    <property type="molecule type" value="Genomic_DNA"/>
</dbReference>
<dbReference type="Proteomes" id="UP000095237">
    <property type="component" value="Unassembled WGS sequence"/>
</dbReference>
<evidence type="ECO:0000313" key="2">
    <source>
        <dbReference type="EMBL" id="OEG71557.1"/>
    </source>
</evidence>
<reference evidence="2 3" key="1">
    <citation type="submission" date="2015-11" db="EMBL/GenBank/DDBJ databases">
        <title>Evidence for parallel genomic evolution in an endosymbiosis of termite gut flagellates.</title>
        <authorList>
            <person name="Zheng H."/>
        </authorList>
    </citation>
    <scope>NUCLEOTIDE SEQUENCE [LARGE SCALE GENOMIC DNA]</scope>
    <source>
        <strain evidence="2 3">CET450</strain>
    </source>
</reference>
<sequence>MDRYGTFKNLRIIPKEPMTGEESFTLAGILLFGKDEIIAAAVPAFRIDLIKRVDNYDRLDLRTNLIDAYEIVNKEYLGNSLPDLL</sequence>
<evidence type="ECO:0000313" key="1">
    <source>
        <dbReference type="EMBL" id="OEG71420.1"/>
    </source>
</evidence>
<organism evidence="2 3">
    <name type="scientific">Endomicrobium trichonymphae</name>
    <dbReference type="NCBI Taxonomy" id="1408204"/>
    <lineage>
        <taxon>Bacteria</taxon>
        <taxon>Pseudomonadati</taxon>
        <taxon>Elusimicrobiota</taxon>
        <taxon>Endomicrobiia</taxon>
        <taxon>Endomicrobiales</taxon>
        <taxon>Endomicrobiaceae</taxon>
        <taxon>Candidatus Endomicrobiellum</taxon>
    </lineage>
</organism>
<accession>A0A1E5IM64</accession>
<evidence type="ECO:0000313" key="3">
    <source>
        <dbReference type="Proteomes" id="UP000095237"/>
    </source>
</evidence>
<dbReference type="EMBL" id="LNVX01000218">
    <property type="protein sequence ID" value="OEG71420.1"/>
    <property type="molecule type" value="Genomic_DNA"/>
</dbReference>
<proteinExistence type="predicted"/>
<gene>
    <name evidence="2" type="ORF">ATZ36_14015</name>
    <name evidence="1" type="ORF">ATZ36_14985</name>
</gene>
<protein>
    <submittedName>
        <fullName evidence="2">Uncharacterized protein</fullName>
    </submittedName>
</protein>